<proteinExistence type="predicted"/>
<dbReference type="Proteomes" id="UP000688137">
    <property type="component" value="Unassembled WGS sequence"/>
</dbReference>
<reference evidence="1" key="1">
    <citation type="submission" date="2021-01" db="EMBL/GenBank/DDBJ databases">
        <authorList>
            <consortium name="Genoscope - CEA"/>
            <person name="William W."/>
        </authorList>
    </citation>
    <scope>NUCLEOTIDE SEQUENCE</scope>
</reference>
<dbReference type="PANTHER" id="PTHR33706">
    <property type="entry name" value="MORN VARIANT REPEAT PROTEIN"/>
    <property type="match status" value="1"/>
</dbReference>
<evidence type="ECO:0000313" key="1">
    <source>
        <dbReference type="EMBL" id="CAD8087050.1"/>
    </source>
</evidence>
<gene>
    <name evidence="1" type="ORF">PPRIM_AZ9-3.1.T0770230</name>
</gene>
<sequence>MISDYEYCQEHPNSKIGGIYMVKHRSNIQRKVCMECILTHKIPSEQILSKQDFIKKIQEKSTLLNIKNQLEQSQSKLILKKALQQFDYIQEELTLILINIKNSIKNISEYQVAGDDQFLKLIFQNLDPAERSQSELDFLVHFIEGNVFEKWIQKKQQVSSQLQKAQEVFERHVQNGYKTTQLIDEIQNNFQSNIFILSSNEKIEDKTIDMEGLEKVNNKLVKTTFQLTTQKNGDKVYKKNTQILRIEKKTLGQKNEEALLNLEQMKYLEFKGSYGIKGYKIKQWNYFWKGQNVGGGNFNLKGQKEGKWFDLCSNYWDKRNIIEQGCYESDKRIGDWSINWNNQRIGGGSYDKQGEGNKIGNWIELSEDYSENFLVMYHGEYVNGKKIGRWDIYYQKDRIGGGLYDETGNGLKLGNWVEIMDNFKLNSQVIFSGEYKNGIKIGKWDIEYKQENKSFFKIGGGSFDEASNGLKQGNWVEITDNFDNYSQLTQFGEYKNGKKVGRWDIYFEKGKMQEFNITVQNLSQRWRII</sequence>
<dbReference type="EMBL" id="CAJJDM010000080">
    <property type="protein sequence ID" value="CAD8087050.1"/>
    <property type="molecule type" value="Genomic_DNA"/>
</dbReference>
<dbReference type="PANTHER" id="PTHR33706:SF1">
    <property type="entry name" value="TPR REPEAT PROTEIN"/>
    <property type="match status" value="1"/>
</dbReference>
<comment type="caution">
    <text evidence="1">The sequence shown here is derived from an EMBL/GenBank/DDBJ whole genome shotgun (WGS) entry which is preliminary data.</text>
</comment>
<organism evidence="1 2">
    <name type="scientific">Paramecium primaurelia</name>
    <dbReference type="NCBI Taxonomy" id="5886"/>
    <lineage>
        <taxon>Eukaryota</taxon>
        <taxon>Sar</taxon>
        <taxon>Alveolata</taxon>
        <taxon>Ciliophora</taxon>
        <taxon>Intramacronucleata</taxon>
        <taxon>Oligohymenophorea</taxon>
        <taxon>Peniculida</taxon>
        <taxon>Parameciidae</taxon>
        <taxon>Paramecium</taxon>
    </lineage>
</organism>
<keyword evidence="2" id="KW-1185">Reference proteome</keyword>
<name>A0A8S1N3L2_PARPR</name>
<dbReference type="AlphaFoldDB" id="A0A8S1N3L2"/>
<evidence type="ECO:0000313" key="2">
    <source>
        <dbReference type="Proteomes" id="UP000688137"/>
    </source>
</evidence>
<protein>
    <submittedName>
        <fullName evidence="1">Uncharacterized protein</fullName>
    </submittedName>
</protein>
<accession>A0A8S1N3L2</accession>